<dbReference type="InterPro" id="IPR050515">
    <property type="entry name" value="Beta-lactam/transpept"/>
</dbReference>
<comment type="subcellular location">
    <subcellularLocation>
        <location evidence="1">Membrane</location>
    </subcellularLocation>
</comment>
<keyword evidence="6" id="KW-1185">Reference proteome</keyword>
<dbReference type="PROSITE" id="PS51178">
    <property type="entry name" value="PASTA"/>
    <property type="match status" value="1"/>
</dbReference>
<dbReference type="Pfam" id="PF03717">
    <property type="entry name" value="PBP_dimer"/>
    <property type="match status" value="1"/>
</dbReference>
<dbReference type="InterPro" id="IPR001460">
    <property type="entry name" value="PCN-bd_Tpept"/>
</dbReference>
<organism evidence="5 6">
    <name type="scientific">Fusibacter ferrireducens</name>
    <dbReference type="NCBI Taxonomy" id="2785058"/>
    <lineage>
        <taxon>Bacteria</taxon>
        <taxon>Bacillati</taxon>
        <taxon>Bacillota</taxon>
        <taxon>Clostridia</taxon>
        <taxon>Eubacteriales</taxon>
        <taxon>Eubacteriales Family XII. Incertae Sedis</taxon>
        <taxon>Fusibacter</taxon>
    </lineage>
</organism>
<accession>A0ABR9ZMA7</accession>
<keyword evidence="3" id="KW-0472">Membrane</keyword>
<dbReference type="Gene3D" id="3.90.1310.10">
    <property type="entry name" value="Penicillin-binding protein 2a (Domain 2)"/>
    <property type="match status" value="1"/>
</dbReference>
<dbReference type="Gene3D" id="3.30.450.330">
    <property type="match status" value="1"/>
</dbReference>
<feature type="domain" description="PASTA" evidence="4">
    <location>
        <begin position="582"/>
        <end position="647"/>
    </location>
</feature>
<dbReference type="RefSeq" id="WP_194699846.1">
    <property type="nucleotide sequence ID" value="NZ_JADKNH010000001.1"/>
</dbReference>
<dbReference type="EMBL" id="JADKNH010000001">
    <property type="protein sequence ID" value="MBF4691600.1"/>
    <property type="molecule type" value="Genomic_DNA"/>
</dbReference>
<dbReference type="Gene3D" id="3.30.10.20">
    <property type="match status" value="1"/>
</dbReference>
<proteinExistence type="inferred from homology"/>
<dbReference type="SUPFAM" id="SSF56601">
    <property type="entry name" value="beta-lactamase/transpeptidase-like"/>
    <property type="match status" value="1"/>
</dbReference>
<evidence type="ECO:0000259" key="4">
    <source>
        <dbReference type="PROSITE" id="PS51178"/>
    </source>
</evidence>
<evidence type="ECO:0000256" key="3">
    <source>
        <dbReference type="ARBA" id="ARBA00023136"/>
    </source>
</evidence>
<gene>
    <name evidence="5" type="ORF">ISU02_00645</name>
</gene>
<comment type="similarity">
    <text evidence="2">Belongs to the transpeptidase family.</text>
</comment>
<sequence length="657" mass="72220">MTKFRNRLLIFFIVTCCLMGALIGRLFYIQVIWKDELTAMARDQQNKNIPIPAKRGDILDRNGDKLAFSIKTFSIWVKASEIKNPHDTAVLIAEAVDADASVIQKKIVEAKTTYVKLVSDLDKSQGDLIRSKSIKGVSVTEDNKRIYPYGNLASHVIGNVNMDNDGYIGIEYAMNTILKGTEGKYFVTTDVHGRQLPYGEDTVVAPLNGSTVRLTLDDTIQYFVEERLEKAMIDHTPISASAIVMDPMTGEILAMASKPDYNLNDPRNVSGRTDPVAFKALSSEEKSKYWNEMWRNIVIGNTYEPGSVFKAITASIALNEGLVNLNTKFVCNGVLKVAGVPLHCWIYPSAHGEETFLEGLKNSCNPVFMKTIDMIGLETYYKYLDAFGFFDVTGIGLPAEAGSISIPKDKVGPVELATMSYGHGINVTMIQVVRAISALVNGGYLLEPHIVKEVINEKDEIVNLYPRKEVRQVITEATSEKMRIMLEAVVDGGTGKNAYIDGIRVGGKTGSSRKFEDGAYQENNVVASFVGIAPIDAPQFVVYVVIDAPQDEFGGGSVAAPIVKDMLEDILRYKSIMPSAKDSKVIKAPNLVGLTYEKASEELNKMKISFSTDPITINNVNLLVVDQYPEPGTQISDKSVMILSVGDELAPNDKNSD</sequence>
<dbReference type="InterPro" id="IPR005543">
    <property type="entry name" value="PASTA_dom"/>
</dbReference>
<dbReference type="InterPro" id="IPR012338">
    <property type="entry name" value="Beta-lactam/transpept-like"/>
</dbReference>
<evidence type="ECO:0000256" key="1">
    <source>
        <dbReference type="ARBA" id="ARBA00004370"/>
    </source>
</evidence>
<dbReference type="Gene3D" id="3.40.710.10">
    <property type="entry name" value="DD-peptidase/beta-lactamase superfamily"/>
    <property type="match status" value="1"/>
</dbReference>
<dbReference type="Proteomes" id="UP000614200">
    <property type="component" value="Unassembled WGS sequence"/>
</dbReference>
<dbReference type="Pfam" id="PF00905">
    <property type="entry name" value="Transpeptidase"/>
    <property type="match status" value="1"/>
</dbReference>
<dbReference type="SUPFAM" id="SSF56519">
    <property type="entry name" value="Penicillin binding protein dimerisation domain"/>
    <property type="match status" value="1"/>
</dbReference>
<dbReference type="PANTHER" id="PTHR30627">
    <property type="entry name" value="PEPTIDOGLYCAN D,D-TRANSPEPTIDASE"/>
    <property type="match status" value="1"/>
</dbReference>
<comment type="caution">
    <text evidence="5">The sequence shown here is derived from an EMBL/GenBank/DDBJ whole genome shotgun (WGS) entry which is preliminary data.</text>
</comment>
<dbReference type="Pfam" id="PF03793">
    <property type="entry name" value="PASTA"/>
    <property type="match status" value="1"/>
</dbReference>
<protein>
    <submittedName>
        <fullName evidence="5">PASTA domain-containing protein</fullName>
    </submittedName>
</protein>
<evidence type="ECO:0000313" key="5">
    <source>
        <dbReference type="EMBL" id="MBF4691600.1"/>
    </source>
</evidence>
<dbReference type="PANTHER" id="PTHR30627:SF1">
    <property type="entry name" value="PEPTIDOGLYCAN D,D-TRANSPEPTIDASE FTSI"/>
    <property type="match status" value="1"/>
</dbReference>
<evidence type="ECO:0000313" key="6">
    <source>
        <dbReference type="Proteomes" id="UP000614200"/>
    </source>
</evidence>
<name>A0ABR9ZMA7_9FIRM</name>
<dbReference type="InterPro" id="IPR036138">
    <property type="entry name" value="PBP_dimer_sf"/>
</dbReference>
<dbReference type="InterPro" id="IPR005311">
    <property type="entry name" value="PBP_dimer"/>
</dbReference>
<evidence type="ECO:0000256" key="2">
    <source>
        <dbReference type="ARBA" id="ARBA00007171"/>
    </source>
</evidence>
<reference evidence="5 6" key="1">
    <citation type="submission" date="2020-11" db="EMBL/GenBank/DDBJ databases">
        <title>Fusibacter basophilias sp. nov.</title>
        <authorList>
            <person name="Qiu D."/>
        </authorList>
    </citation>
    <scope>NUCLEOTIDE SEQUENCE [LARGE SCALE GENOMIC DNA]</scope>
    <source>
        <strain evidence="5 6">Q10-2</strain>
    </source>
</reference>